<organism evidence="3 4">
    <name type="scientific">Dioscorea zingiberensis</name>
    <dbReference type="NCBI Taxonomy" id="325984"/>
    <lineage>
        <taxon>Eukaryota</taxon>
        <taxon>Viridiplantae</taxon>
        <taxon>Streptophyta</taxon>
        <taxon>Embryophyta</taxon>
        <taxon>Tracheophyta</taxon>
        <taxon>Spermatophyta</taxon>
        <taxon>Magnoliopsida</taxon>
        <taxon>Liliopsida</taxon>
        <taxon>Dioscoreales</taxon>
        <taxon>Dioscoreaceae</taxon>
        <taxon>Dioscorea</taxon>
    </lineage>
</organism>
<dbReference type="OrthoDB" id="1879545at2759"/>
<dbReference type="GO" id="GO:0010427">
    <property type="term" value="F:abscisic acid binding"/>
    <property type="evidence" value="ECO:0007669"/>
    <property type="project" value="TreeGrafter"/>
</dbReference>
<proteinExistence type="inferred from homology"/>
<dbReference type="SUPFAM" id="SSF55961">
    <property type="entry name" value="Bet v1-like"/>
    <property type="match status" value="1"/>
</dbReference>
<sequence length="156" mass="17300">MAQRIEAQIQVAVGVDVLWRTFAEEFRVTWPKVVPDIVVNVEIVEGDGGLGSLLFLQFKPGGPTVPYQNTKIVEMDNTKHQLGLEVVEGGHLSNGFTKYATFFKLTGTGEHQTQVDIAVECEPVLLEEPDLQAKTTDFPLLFFKCLENYLNTADAS</sequence>
<gene>
    <name evidence="3" type="ORF">J5N97_027144</name>
</gene>
<comment type="similarity">
    <text evidence="1">Belongs to the BetVI family.</text>
</comment>
<reference evidence="3" key="2">
    <citation type="journal article" date="2022" name="Hortic Res">
        <title>The genome of Dioscorea zingiberensis sheds light on the biosynthesis, origin and evolution of the medicinally important diosgenin saponins.</title>
        <authorList>
            <person name="Li Y."/>
            <person name="Tan C."/>
            <person name="Li Z."/>
            <person name="Guo J."/>
            <person name="Li S."/>
            <person name="Chen X."/>
            <person name="Wang C."/>
            <person name="Dai X."/>
            <person name="Yang H."/>
            <person name="Song W."/>
            <person name="Hou L."/>
            <person name="Xu J."/>
            <person name="Tong Z."/>
            <person name="Xu A."/>
            <person name="Yuan X."/>
            <person name="Wang W."/>
            <person name="Yang Q."/>
            <person name="Chen L."/>
            <person name="Sun Z."/>
            <person name="Wang K."/>
            <person name="Pan B."/>
            <person name="Chen J."/>
            <person name="Bao Y."/>
            <person name="Liu F."/>
            <person name="Qi X."/>
            <person name="Gang D.R."/>
            <person name="Wen J."/>
            <person name="Li J."/>
        </authorList>
    </citation>
    <scope>NUCLEOTIDE SEQUENCE</scope>
    <source>
        <strain evidence="3">Dzin_1.0</strain>
    </source>
</reference>
<dbReference type="InterPro" id="IPR050279">
    <property type="entry name" value="Plant_def-hormone_signal"/>
</dbReference>
<dbReference type="GO" id="GO:0005737">
    <property type="term" value="C:cytoplasm"/>
    <property type="evidence" value="ECO:0007669"/>
    <property type="project" value="TreeGrafter"/>
</dbReference>
<feature type="domain" description="Bet v I/Major latex protein" evidence="2">
    <location>
        <begin position="2"/>
        <end position="150"/>
    </location>
</feature>
<accession>A0A9D5C3R3</accession>
<dbReference type="GO" id="GO:0006952">
    <property type="term" value="P:defense response"/>
    <property type="evidence" value="ECO:0007669"/>
    <property type="project" value="InterPro"/>
</dbReference>
<dbReference type="EMBL" id="JAGGNH010000008">
    <property type="protein sequence ID" value="KAJ0966006.1"/>
    <property type="molecule type" value="Genomic_DNA"/>
</dbReference>
<dbReference type="Pfam" id="PF00407">
    <property type="entry name" value="Bet_v_1"/>
    <property type="match status" value="1"/>
</dbReference>
<reference evidence="3" key="1">
    <citation type="submission" date="2021-03" db="EMBL/GenBank/DDBJ databases">
        <authorList>
            <person name="Li Z."/>
            <person name="Yang C."/>
        </authorList>
    </citation>
    <scope>NUCLEOTIDE SEQUENCE</scope>
    <source>
        <strain evidence="3">Dzin_1.0</strain>
        <tissue evidence="3">Leaf</tissue>
    </source>
</reference>
<dbReference type="Gene3D" id="3.30.530.20">
    <property type="match status" value="1"/>
</dbReference>
<evidence type="ECO:0000256" key="1">
    <source>
        <dbReference type="ARBA" id="ARBA00009744"/>
    </source>
</evidence>
<dbReference type="GO" id="GO:0004864">
    <property type="term" value="F:protein phosphatase inhibitor activity"/>
    <property type="evidence" value="ECO:0007669"/>
    <property type="project" value="TreeGrafter"/>
</dbReference>
<evidence type="ECO:0000313" key="3">
    <source>
        <dbReference type="EMBL" id="KAJ0966006.1"/>
    </source>
</evidence>
<keyword evidence="4" id="KW-1185">Reference proteome</keyword>
<dbReference type="GO" id="GO:0038023">
    <property type="term" value="F:signaling receptor activity"/>
    <property type="evidence" value="ECO:0007669"/>
    <property type="project" value="TreeGrafter"/>
</dbReference>
<dbReference type="InterPro" id="IPR000916">
    <property type="entry name" value="Bet_v_I/MLP"/>
</dbReference>
<comment type="caution">
    <text evidence="3">The sequence shown here is derived from an EMBL/GenBank/DDBJ whole genome shotgun (WGS) entry which is preliminary data.</text>
</comment>
<dbReference type="GO" id="GO:0009738">
    <property type="term" value="P:abscisic acid-activated signaling pathway"/>
    <property type="evidence" value="ECO:0007669"/>
    <property type="project" value="TreeGrafter"/>
</dbReference>
<dbReference type="Proteomes" id="UP001085076">
    <property type="component" value="Miscellaneous, Linkage group lg08"/>
</dbReference>
<dbReference type="InterPro" id="IPR023393">
    <property type="entry name" value="START-like_dom_sf"/>
</dbReference>
<dbReference type="PANTHER" id="PTHR31213">
    <property type="entry name" value="OS08G0374000 PROTEIN-RELATED"/>
    <property type="match status" value="1"/>
</dbReference>
<dbReference type="GO" id="GO:0005634">
    <property type="term" value="C:nucleus"/>
    <property type="evidence" value="ECO:0007669"/>
    <property type="project" value="TreeGrafter"/>
</dbReference>
<name>A0A9D5C3R3_9LILI</name>
<protein>
    <recommendedName>
        <fullName evidence="2">Bet v I/Major latex protein domain-containing protein</fullName>
    </recommendedName>
</protein>
<evidence type="ECO:0000313" key="4">
    <source>
        <dbReference type="Proteomes" id="UP001085076"/>
    </source>
</evidence>
<evidence type="ECO:0000259" key="2">
    <source>
        <dbReference type="Pfam" id="PF00407"/>
    </source>
</evidence>
<dbReference type="PANTHER" id="PTHR31213:SF64">
    <property type="entry name" value="PHYTOHORMONE-BINDING PROTEIN"/>
    <property type="match status" value="1"/>
</dbReference>
<dbReference type="AlphaFoldDB" id="A0A9D5C3R3"/>